<dbReference type="GO" id="GO:0016192">
    <property type="term" value="P:vesicle-mediated transport"/>
    <property type="evidence" value="ECO:0007669"/>
    <property type="project" value="InterPro"/>
</dbReference>
<feature type="region of interest" description="Disordered" evidence="2">
    <location>
        <begin position="393"/>
        <end position="429"/>
    </location>
</feature>
<feature type="compositionally biased region" description="Low complexity" evidence="2">
    <location>
        <begin position="484"/>
        <end position="494"/>
    </location>
</feature>
<evidence type="ECO:0000256" key="2">
    <source>
        <dbReference type="SAM" id="MobiDB-lite"/>
    </source>
</evidence>
<gene>
    <name evidence="4" type="ORF">BC936DRAFT_150022</name>
</gene>
<feature type="non-terminal residue" evidence="4">
    <location>
        <position position="1"/>
    </location>
</feature>
<feature type="compositionally biased region" description="Polar residues" evidence="2">
    <location>
        <begin position="414"/>
        <end position="425"/>
    </location>
</feature>
<sequence>VAEELSTDQSSLDNTLQIPERKSSDSSRSSRETAKPAEPQETPFDFNRFLDQMRKPGANTITRYFKSFLHEFNRRPLTVNEQIKIVQDFLDFTYGKMGDCEVWRDCSEQEFENAKEGMEKLVMNRLYPYSAYNSKRSVPSTRDLRCGDLAFYSYRWNFRLSLSSTFSPSTTDDKERDEILHQKISIFRWVTEEHLDIPITQHNESFLTFAQSGLIKHVEGDGGADKFLPILIYVVLKANPPQLISNVQLRFEIIMPPVTSSGTFHASATRNIYNPNLDIISRIWSMGAVAFIETMEAKSLSISQEEFDRKIEVTMQELELERPRLSLLEERSKVNYDNVVPLSKSPRMEPKQTLIDPVKAAKLLERGSNFAQRTIQKPLNFVGKILQELNEAGQSSGPVLGNPSMNDSRENISAAHNPTSSNTIPPYNMANDSRERLMLDLSEGERLALQREQMRLQQQLLQQQQERQAQQEQAHIQQQQHLQQLRYQQQQQQQSSPGNYQWPPIPDTWGTPGLPQTYPQSLPQDPYYQHQTSLTRRSSARSINTAEYTPPQPPPPSARSRISQEDHLASLRDMFPNVEPAVCEMILQENEGRLTPSLDILLEIAGKSPPAETLNTE</sequence>
<dbReference type="AlphaFoldDB" id="A0A433CZN1"/>
<organism evidence="4 5">
    <name type="scientific">Jimgerdemannia flammicorona</name>
    <dbReference type="NCBI Taxonomy" id="994334"/>
    <lineage>
        <taxon>Eukaryota</taxon>
        <taxon>Fungi</taxon>
        <taxon>Fungi incertae sedis</taxon>
        <taxon>Mucoromycota</taxon>
        <taxon>Mucoromycotina</taxon>
        <taxon>Endogonomycetes</taxon>
        <taxon>Endogonales</taxon>
        <taxon>Endogonaceae</taxon>
        <taxon>Jimgerdemannia</taxon>
    </lineage>
</organism>
<dbReference type="SUPFAM" id="SSF46934">
    <property type="entry name" value="UBA-like"/>
    <property type="match status" value="1"/>
</dbReference>
<dbReference type="Pfam" id="PF18151">
    <property type="entry name" value="DUF5601"/>
    <property type="match status" value="1"/>
</dbReference>
<dbReference type="GO" id="GO:0043130">
    <property type="term" value="F:ubiquitin binding"/>
    <property type="evidence" value="ECO:0007669"/>
    <property type="project" value="InterPro"/>
</dbReference>
<dbReference type="InterPro" id="IPR009060">
    <property type="entry name" value="UBA-like_sf"/>
</dbReference>
<dbReference type="EMBL" id="RBNI01009741">
    <property type="protein sequence ID" value="RUP44044.1"/>
    <property type="molecule type" value="Genomic_DNA"/>
</dbReference>
<dbReference type="SUPFAM" id="SSF109993">
    <property type="entry name" value="VPS9 domain"/>
    <property type="match status" value="1"/>
</dbReference>
<dbReference type="Gene3D" id="1.10.8.10">
    <property type="entry name" value="DNA helicase RuvA subunit, C-terminal domain"/>
    <property type="match status" value="1"/>
</dbReference>
<feature type="compositionally biased region" description="Polar residues" evidence="2">
    <location>
        <begin position="7"/>
        <end position="17"/>
    </location>
</feature>
<dbReference type="Pfam" id="PF02204">
    <property type="entry name" value="VPS9"/>
    <property type="match status" value="1"/>
</dbReference>
<dbReference type="Gene3D" id="1.10.246.120">
    <property type="match status" value="1"/>
</dbReference>
<evidence type="ECO:0000313" key="4">
    <source>
        <dbReference type="EMBL" id="RUP44044.1"/>
    </source>
</evidence>
<dbReference type="PANTHER" id="PTHR23101">
    <property type="entry name" value="RAB GDP/GTP EXCHANGE FACTOR"/>
    <property type="match status" value="1"/>
</dbReference>
<dbReference type="InterPro" id="IPR045046">
    <property type="entry name" value="Vps9-like"/>
</dbReference>
<dbReference type="OrthoDB" id="300289at2759"/>
<dbReference type="Proteomes" id="UP000268093">
    <property type="component" value="Unassembled WGS sequence"/>
</dbReference>
<dbReference type="InterPro" id="IPR003123">
    <property type="entry name" value="VPS9"/>
</dbReference>
<dbReference type="PROSITE" id="PS51140">
    <property type="entry name" value="CUE"/>
    <property type="match status" value="1"/>
</dbReference>
<accession>A0A433CZN1</accession>
<name>A0A433CZN1_9FUNG</name>
<dbReference type="CDD" id="cd14279">
    <property type="entry name" value="CUE"/>
    <property type="match status" value="1"/>
</dbReference>
<feature type="region of interest" description="Disordered" evidence="2">
    <location>
        <begin position="484"/>
        <end position="562"/>
    </location>
</feature>
<feature type="region of interest" description="Disordered" evidence="2">
    <location>
        <begin position="1"/>
        <end position="43"/>
    </location>
</feature>
<dbReference type="GO" id="GO:0030139">
    <property type="term" value="C:endocytic vesicle"/>
    <property type="evidence" value="ECO:0007669"/>
    <property type="project" value="TreeGrafter"/>
</dbReference>
<feature type="compositionally biased region" description="Basic and acidic residues" evidence="2">
    <location>
        <begin position="19"/>
        <end position="35"/>
    </location>
</feature>
<feature type="coiled-coil region" evidence="1">
    <location>
        <begin position="439"/>
        <end position="480"/>
    </location>
</feature>
<evidence type="ECO:0000313" key="5">
    <source>
        <dbReference type="Proteomes" id="UP000268093"/>
    </source>
</evidence>
<evidence type="ECO:0000256" key="1">
    <source>
        <dbReference type="SAM" id="Coils"/>
    </source>
</evidence>
<comment type="caution">
    <text evidence="4">The sequence shown here is derived from an EMBL/GenBank/DDBJ whole genome shotgun (WGS) entry which is preliminary data.</text>
</comment>
<dbReference type="InterPro" id="IPR037191">
    <property type="entry name" value="VPS9_dom_sf"/>
</dbReference>
<feature type="compositionally biased region" description="Polar residues" evidence="2">
    <location>
        <begin position="517"/>
        <end position="547"/>
    </location>
</feature>
<keyword evidence="5" id="KW-1185">Reference proteome</keyword>
<dbReference type="PANTHER" id="PTHR23101:SF25">
    <property type="entry name" value="GTPASE-ACTIVATING PROTEIN AND VPS9 DOMAIN-CONTAINING PROTEIN 1"/>
    <property type="match status" value="1"/>
</dbReference>
<dbReference type="InterPro" id="IPR003892">
    <property type="entry name" value="CUE"/>
</dbReference>
<reference evidence="4 5" key="1">
    <citation type="journal article" date="2018" name="New Phytol.">
        <title>Phylogenomics of Endogonaceae and evolution of mycorrhizas within Mucoromycota.</title>
        <authorList>
            <person name="Chang Y."/>
            <person name="Desiro A."/>
            <person name="Na H."/>
            <person name="Sandor L."/>
            <person name="Lipzen A."/>
            <person name="Clum A."/>
            <person name="Barry K."/>
            <person name="Grigoriev I.V."/>
            <person name="Martin F.M."/>
            <person name="Stajich J.E."/>
            <person name="Smith M.E."/>
            <person name="Bonito G."/>
            <person name="Spatafora J.W."/>
        </authorList>
    </citation>
    <scope>NUCLEOTIDE SEQUENCE [LARGE SCALE GENOMIC DNA]</scope>
    <source>
        <strain evidence="4 5">GMNB39</strain>
    </source>
</reference>
<dbReference type="GO" id="GO:0005085">
    <property type="term" value="F:guanyl-nucleotide exchange factor activity"/>
    <property type="evidence" value="ECO:0007669"/>
    <property type="project" value="InterPro"/>
</dbReference>
<dbReference type="GO" id="GO:0031267">
    <property type="term" value="F:small GTPase binding"/>
    <property type="evidence" value="ECO:0007669"/>
    <property type="project" value="TreeGrafter"/>
</dbReference>
<feature type="domain" description="CUE" evidence="3">
    <location>
        <begin position="563"/>
        <end position="606"/>
    </location>
</feature>
<dbReference type="GO" id="GO:0005829">
    <property type="term" value="C:cytosol"/>
    <property type="evidence" value="ECO:0007669"/>
    <property type="project" value="TreeGrafter"/>
</dbReference>
<dbReference type="InterPro" id="IPR041545">
    <property type="entry name" value="DUF5601"/>
</dbReference>
<protein>
    <recommendedName>
        <fullName evidence="3">CUE domain-containing protein</fullName>
    </recommendedName>
</protein>
<proteinExistence type="predicted"/>
<evidence type="ECO:0000259" key="3">
    <source>
        <dbReference type="PROSITE" id="PS51140"/>
    </source>
</evidence>
<keyword evidence="1" id="KW-0175">Coiled coil</keyword>
<dbReference type="Gene3D" id="1.20.1050.80">
    <property type="entry name" value="VPS9 domain"/>
    <property type="match status" value="2"/>
</dbReference>